<evidence type="ECO:0000256" key="3">
    <source>
        <dbReference type="ARBA" id="ARBA00023098"/>
    </source>
</evidence>
<feature type="active site" description="Nucleophile" evidence="4">
    <location>
        <position position="183"/>
    </location>
</feature>
<dbReference type="EMBL" id="CAKKNE010000001">
    <property type="protein sequence ID" value="CAH0365403.1"/>
    <property type="molecule type" value="Genomic_DNA"/>
</dbReference>
<name>A0A7S4EDB7_9STRA</name>
<gene>
    <name evidence="6" type="ORF">PCAL00307_LOCUS20619</name>
    <name evidence="7" type="ORF">PECAL_1P18430</name>
</gene>
<accession>A0A7S4EDB7</accession>
<dbReference type="Proteomes" id="UP000789595">
    <property type="component" value="Unassembled WGS sequence"/>
</dbReference>
<dbReference type="PROSITE" id="PS51635">
    <property type="entry name" value="PNPLA"/>
    <property type="match status" value="1"/>
</dbReference>
<dbReference type="GO" id="GO:0004620">
    <property type="term" value="F:phospholipase activity"/>
    <property type="evidence" value="ECO:0007669"/>
    <property type="project" value="TreeGrafter"/>
</dbReference>
<reference evidence="6" key="1">
    <citation type="submission" date="2021-01" db="EMBL/GenBank/DDBJ databases">
        <authorList>
            <person name="Corre E."/>
            <person name="Pelletier E."/>
            <person name="Niang G."/>
            <person name="Scheremetjew M."/>
            <person name="Finn R."/>
            <person name="Kale V."/>
            <person name="Holt S."/>
            <person name="Cochrane G."/>
            <person name="Meng A."/>
            <person name="Brown T."/>
            <person name="Cohen L."/>
        </authorList>
    </citation>
    <scope>NUCLEOTIDE SEQUENCE</scope>
    <source>
        <strain evidence="6">CCMP1756</strain>
    </source>
</reference>
<keyword evidence="2 4" id="KW-0442">Lipid degradation</keyword>
<dbReference type="OrthoDB" id="630895at2759"/>
<proteinExistence type="predicted"/>
<keyword evidence="3 4" id="KW-0443">Lipid metabolism</keyword>
<feature type="short sequence motif" description="DGA/G" evidence="4">
    <location>
        <begin position="358"/>
        <end position="360"/>
    </location>
</feature>
<dbReference type="Pfam" id="PF01734">
    <property type="entry name" value="Patatin"/>
    <property type="match status" value="1"/>
</dbReference>
<dbReference type="InterPro" id="IPR002641">
    <property type="entry name" value="PNPLA_dom"/>
</dbReference>
<evidence type="ECO:0000313" key="7">
    <source>
        <dbReference type="EMBL" id="CAH0365403.1"/>
    </source>
</evidence>
<feature type="active site" description="Proton acceptor" evidence="4">
    <location>
        <position position="358"/>
    </location>
</feature>
<dbReference type="EMBL" id="HBIW01023901">
    <property type="protein sequence ID" value="CAE0705171.1"/>
    <property type="molecule type" value="Transcribed_RNA"/>
</dbReference>
<sequence>MAPSRRALAGCVLGLSTAFRAPTMHRRRALVKHVEPAEAPIELCEENDELDEAPSPPPRRRNRIRRKLRRSTIGGVVGALGPWPTVPWTSLGILLPWTPLFDTLSLVLLFLRSARVDLMERRFREEASTYIKSTVETDEPPLRILCMDGGGVRGANLLSTLDALDQRIEGPLHEAFDVVCGTSIGGAGALLMAHTEDPLEQCRKAMSDMADAVFAKASGWRLLVRGQMTGRSVLTEVVTERIGASQDLRAPVVEPPPPPPKTKKRRRVRRFLSRVVLRRRQEVEPPPKLAGRKPLAFAVAAREAETGSLEPFLFRTYPREQGTAPGRSDVKLWQAVAATCAAPAVFAPVQIDGESYVDGGVVANDPTLLALAEVASVFPGRPVGVVVSLGCGQTKRERRAERREERRWFRRRKSKKPREELSGTERWFRRVGLTWDHEPRIRRRARLALQRRKAQYFRVEPPLASAVSLSETDTSKLESMDANVKEWLTSPVVAGRLDEIGRSLERRRIPKEEEEIRYPITTNVFRTLNAARRGVGAGVNTLLGDAPQRFRRKTRHVVVDSSRKVVSTLTDAGDDVAWRLLAPPSPGLEEAVEGEGREWTALS</sequence>
<protein>
    <recommendedName>
        <fullName evidence="5">PNPLA domain-containing protein</fullName>
    </recommendedName>
</protein>
<dbReference type="SUPFAM" id="SSF52151">
    <property type="entry name" value="FabD/lysophospholipase-like"/>
    <property type="match status" value="1"/>
</dbReference>
<evidence type="ECO:0000256" key="4">
    <source>
        <dbReference type="PROSITE-ProRule" id="PRU01161"/>
    </source>
</evidence>
<feature type="short sequence motif" description="GXSXG" evidence="4">
    <location>
        <begin position="181"/>
        <end position="185"/>
    </location>
</feature>
<dbReference type="PANTHER" id="PTHR24185:SF1">
    <property type="entry name" value="CALCIUM-INDEPENDENT PHOSPHOLIPASE A2-GAMMA"/>
    <property type="match status" value="1"/>
</dbReference>
<dbReference type="GO" id="GO:0006631">
    <property type="term" value="P:fatty acid metabolic process"/>
    <property type="evidence" value="ECO:0007669"/>
    <property type="project" value="TreeGrafter"/>
</dbReference>
<evidence type="ECO:0000313" key="6">
    <source>
        <dbReference type="EMBL" id="CAE0705171.1"/>
    </source>
</evidence>
<evidence type="ECO:0000256" key="2">
    <source>
        <dbReference type="ARBA" id="ARBA00022963"/>
    </source>
</evidence>
<reference evidence="7" key="2">
    <citation type="submission" date="2021-11" db="EMBL/GenBank/DDBJ databases">
        <authorList>
            <consortium name="Genoscope - CEA"/>
            <person name="William W."/>
        </authorList>
    </citation>
    <scope>NUCLEOTIDE SEQUENCE</scope>
</reference>
<organism evidence="6">
    <name type="scientific">Pelagomonas calceolata</name>
    <dbReference type="NCBI Taxonomy" id="35677"/>
    <lineage>
        <taxon>Eukaryota</taxon>
        <taxon>Sar</taxon>
        <taxon>Stramenopiles</taxon>
        <taxon>Ochrophyta</taxon>
        <taxon>Pelagophyceae</taxon>
        <taxon>Pelagomonadales</taxon>
        <taxon>Pelagomonadaceae</taxon>
        <taxon>Pelagomonas</taxon>
    </lineage>
</organism>
<evidence type="ECO:0000313" key="8">
    <source>
        <dbReference type="Proteomes" id="UP000789595"/>
    </source>
</evidence>
<dbReference type="GO" id="GO:0016042">
    <property type="term" value="P:lipid catabolic process"/>
    <property type="evidence" value="ECO:0007669"/>
    <property type="project" value="UniProtKB-UniRule"/>
</dbReference>
<keyword evidence="1 4" id="KW-0378">Hydrolase</keyword>
<dbReference type="Gene3D" id="3.40.1090.10">
    <property type="entry name" value="Cytosolic phospholipase A2 catalytic domain"/>
    <property type="match status" value="1"/>
</dbReference>
<evidence type="ECO:0000259" key="5">
    <source>
        <dbReference type="PROSITE" id="PS51635"/>
    </source>
</evidence>
<evidence type="ECO:0000256" key="1">
    <source>
        <dbReference type="ARBA" id="ARBA00022801"/>
    </source>
</evidence>
<keyword evidence="8" id="KW-1185">Reference proteome</keyword>
<dbReference type="AlphaFoldDB" id="A0A7S4EDB7"/>
<feature type="short sequence motif" description="GXGXXG" evidence="4">
    <location>
        <begin position="149"/>
        <end position="154"/>
    </location>
</feature>
<dbReference type="PANTHER" id="PTHR24185">
    <property type="entry name" value="CALCIUM-INDEPENDENT PHOSPHOLIPASE A2-GAMMA"/>
    <property type="match status" value="1"/>
</dbReference>
<dbReference type="GO" id="GO:0016020">
    <property type="term" value="C:membrane"/>
    <property type="evidence" value="ECO:0007669"/>
    <property type="project" value="TreeGrafter"/>
</dbReference>
<dbReference type="InterPro" id="IPR016035">
    <property type="entry name" value="Acyl_Trfase/lysoPLipase"/>
</dbReference>
<feature type="domain" description="PNPLA" evidence="5">
    <location>
        <begin position="145"/>
        <end position="371"/>
    </location>
</feature>